<keyword evidence="4" id="KW-1185">Reference proteome</keyword>
<dbReference type="Pfam" id="PF00106">
    <property type="entry name" value="adh_short"/>
    <property type="match status" value="1"/>
</dbReference>
<dbReference type="PRINTS" id="PR00081">
    <property type="entry name" value="GDHRDH"/>
</dbReference>
<dbReference type="PANTHER" id="PTHR43313:SF36">
    <property type="entry name" value="D-BETA-HYDROXYBUTYRATE DEHYDROGENASE, MITOCHONDRIAL"/>
    <property type="match status" value="1"/>
</dbReference>
<dbReference type="Proteomes" id="UP000192247">
    <property type="component" value="Unassembled WGS sequence"/>
</dbReference>
<dbReference type="InParanoid" id="A0A1V9X3B2"/>
<proteinExistence type="predicted"/>
<dbReference type="PANTHER" id="PTHR43313">
    <property type="entry name" value="SHORT-CHAIN DEHYDROGENASE/REDUCTASE FAMILY 9C"/>
    <property type="match status" value="1"/>
</dbReference>
<dbReference type="InterPro" id="IPR036291">
    <property type="entry name" value="NAD(P)-bd_dom_sf"/>
</dbReference>
<dbReference type="AlphaFoldDB" id="A0A1V9X3B2"/>
<dbReference type="EMBL" id="MNPL01026901">
    <property type="protein sequence ID" value="OQR67898.1"/>
    <property type="molecule type" value="Genomic_DNA"/>
</dbReference>
<name>A0A1V9X3B2_9ACAR</name>
<dbReference type="GO" id="GO:0016491">
    <property type="term" value="F:oxidoreductase activity"/>
    <property type="evidence" value="ECO:0007669"/>
    <property type="project" value="UniProtKB-KW"/>
</dbReference>
<dbReference type="FunCoup" id="A0A1V9X3B2">
    <property type="interactions" value="11"/>
</dbReference>
<dbReference type="GO" id="GO:0008202">
    <property type="term" value="P:steroid metabolic process"/>
    <property type="evidence" value="ECO:0007669"/>
    <property type="project" value="TreeGrafter"/>
</dbReference>
<evidence type="ECO:0000256" key="1">
    <source>
        <dbReference type="ARBA" id="ARBA00023002"/>
    </source>
</evidence>
<feature type="region of interest" description="Disordered" evidence="2">
    <location>
        <begin position="341"/>
        <end position="416"/>
    </location>
</feature>
<accession>A0A1V9X3B2</accession>
<evidence type="ECO:0000313" key="3">
    <source>
        <dbReference type="EMBL" id="OQR67898.1"/>
    </source>
</evidence>
<dbReference type="STRING" id="418985.A0A1V9X3B2"/>
<comment type="caution">
    <text evidence="3">The sequence shown here is derived from an EMBL/GenBank/DDBJ whole genome shotgun (WGS) entry which is preliminary data.</text>
</comment>
<evidence type="ECO:0000313" key="4">
    <source>
        <dbReference type="Proteomes" id="UP000192247"/>
    </source>
</evidence>
<dbReference type="OrthoDB" id="6422490at2759"/>
<organism evidence="3 4">
    <name type="scientific">Tropilaelaps mercedesae</name>
    <dbReference type="NCBI Taxonomy" id="418985"/>
    <lineage>
        <taxon>Eukaryota</taxon>
        <taxon>Metazoa</taxon>
        <taxon>Ecdysozoa</taxon>
        <taxon>Arthropoda</taxon>
        <taxon>Chelicerata</taxon>
        <taxon>Arachnida</taxon>
        <taxon>Acari</taxon>
        <taxon>Parasitiformes</taxon>
        <taxon>Mesostigmata</taxon>
        <taxon>Gamasina</taxon>
        <taxon>Dermanyssoidea</taxon>
        <taxon>Laelapidae</taxon>
        <taxon>Tropilaelaps</taxon>
    </lineage>
</organism>
<dbReference type="Gene3D" id="3.40.50.720">
    <property type="entry name" value="NAD(P)-binding Rossmann-like Domain"/>
    <property type="match status" value="1"/>
</dbReference>
<dbReference type="SUPFAM" id="SSF51735">
    <property type="entry name" value="NAD(P)-binding Rossmann-fold domains"/>
    <property type="match status" value="1"/>
</dbReference>
<dbReference type="PROSITE" id="PS00061">
    <property type="entry name" value="ADH_SHORT"/>
    <property type="match status" value="1"/>
</dbReference>
<reference evidence="3 4" key="1">
    <citation type="journal article" date="2017" name="Gigascience">
        <title>Draft genome of the honey bee ectoparasitic mite, Tropilaelaps mercedesae, is shaped by the parasitic life history.</title>
        <authorList>
            <person name="Dong X."/>
            <person name="Armstrong S.D."/>
            <person name="Xia D."/>
            <person name="Makepeace B.L."/>
            <person name="Darby A.C."/>
            <person name="Kadowaki T."/>
        </authorList>
    </citation>
    <scope>NUCLEOTIDE SEQUENCE [LARGE SCALE GENOMIC DNA]</scope>
    <source>
        <strain evidence="3">Wuxi-XJTLU</strain>
    </source>
</reference>
<feature type="compositionally biased region" description="Basic residues" evidence="2">
    <location>
        <begin position="401"/>
        <end position="416"/>
    </location>
</feature>
<gene>
    <name evidence="3" type="ORF">BIW11_13244</name>
</gene>
<keyword evidence="1" id="KW-0560">Oxidoreductase</keyword>
<dbReference type="InterPro" id="IPR020904">
    <property type="entry name" value="Sc_DH/Rdtase_CS"/>
</dbReference>
<dbReference type="InterPro" id="IPR002347">
    <property type="entry name" value="SDR_fam"/>
</dbReference>
<sequence>MRICVEYMLSRRYLSTDKKAVLVTGCDQGFGILLSRRLVAKGFSVFATCTNSEADAVQELRSHYSRRIRVIEMDASSELSVRKAVSEVRRTLDQAATGEEGAFGTDLRLWAVVANAGVSLLAPFELTSMLEIENLFSVNVFSVVRVVKAFLPLLRWSSGRVVVTSSLVGTFPAPNLVTYAMSKVAIQAFAVGLHRELRMFKITCICIEPFFYRTKMLPTAESSPAVRVAALEDPEQRQAYSAFVEAWEQQQRSIQISASDDLNAPLCAFEHALCSSRPKRRYPVMSFKMRLLTYIATHFDVVYTDFMIAFNRNPTKALEELVNCDTEGLPSEFAKQLAKLAPPCEKSTESTTSTKNELPASEDESQNTSEEGRNQKLPVYITRESYVSVPQNKKKPEVKKYGKKHSKKSVRHPKKK</sequence>
<protein>
    <submittedName>
        <fullName evidence="3">17-beta-hydroxysteroid dehydrogenase type 6-like</fullName>
    </submittedName>
</protein>
<evidence type="ECO:0000256" key="2">
    <source>
        <dbReference type="SAM" id="MobiDB-lite"/>
    </source>
</evidence>